<dbReference type="PANTHER" id="PTHR40083:SF1">
    <property type="entry name" value="UPF0122 PROTEIN YLXM"/>
    <property type="match status" value="1"/>
</dbReference>
<name>A0A9D1GD30_9FIRM</name>
<dbReference type="HAMAP" id="MF_00245">
    <property type="entry name" value="UPF0122"/>
    <property type="match status" value="1"/>
</dbReference>
<comment type="caution">
    <text evidence="5">The sequence shown here is derived from an EMBL/GenBank/DDBJ whole genome shotgun (WGS) entry which is preliminary data.</text>
</comment>
<keyword evidence="4" id="KW-0175">Coiled coil</keyword>
<dbReference type="Gene3D" id="1.10.10.10">
    <property type="entry name" value="Winged helix-like DNA-binding domain superfamily/Winged helix DNA-binding domain"/>
    <property type="match status" value="1"/>
</dbReference>
<evidence type="ECO:0000256" key="2">
    <source>
        <dbReference type="ARBA" id="ARBA00024764"/>
    </source>
</evidence>
<evidence type="ECO:0000256" key="4">
    <source>
        <dbReference type="SAM" id="Coils"/>
    </source>
</evidence>
<gene>
    <name evidence="5" type="ORF">IAB59_05715</name>
</gene>
<dbReference type="Pfam" id="PF04297">
    <property type="entry name" value="UPF0122"/>
    <property type="match status" value="1"/>
</dbReference>
<dbReference type="InterPro" id="IPR013324">
    <property type="entry name" value="RNA_pol_sigma_r3/r4-like"/>
</dbReference>
<comment type="similarity">
    <text evidence="1 3">Belongs to the UPF0122 family.</text>
</comment>
<comment type="function">
    <text evidence="2 3">Might take part in the signal recognition particle (SRP) pathway. This is inferred from the conservation of its genetic proximity to ftsY/ffh. May be a regulatory protein.</text>
</comment>
<evidence type="ECO:0000313" key="6">
    <source>
        <dbReference type="Proteomes" id="UP000886833"/>
    </source>
</evidence>
<sequence>MEELVYYTILYDIYGSLLTEKQKDYFEEYYFKNLSLSELANKYNISRNAIHKQIKETIKRLENYEDNLHLAKKNEMLENIITNISDEELKRKLQEVISL</sequence>
<evidence type="ECO:0000256" key="1">
    <source>
        <dbReference type="ARBA" id="ARBA00008720"/>
    </source>
</evidence>
<protein>
    <recommendedName>
        <fullName evidence="3">UPF0122 protein IAB59_05715</fullName>
    </recommendedName>
</protein>
<dbReference type="Proteomes" id="UP000886833">
    <property type="component" value="Unassembled WGS sequence"/>
</dbReference>
<dbReference type="EMBL" id="DVKQ01000074">
    <property type="protein sequence ID" value="HIT37954.1"/>
    <property type="molecule type" value="Genomic_DNA"/>
</dbReference>
<reference evidence="5" key="1">
    <citation type="submission" date="2020-10" db="EMBL/GenBank/DDBJ databases">
        <authorList>
            <person name="Gilroy R."/>
        </authorList>
    </citation>
    <scope>NUCLEOTIDE SEQUENCE</scope>
    <source>
        <strain evidence="5">CHK195-26880</strain>
    </source>
</reference>
<proteinExistence type="inferred from homology"/>
<dbReference type="SUPFAM" id="SSF88659">
    <property type="entry name" value="Sigma3 and sigma4 domains of RNA polymerase sigma factors"/>
    <property type="match status" value="1"/>
</dbReference>
<reference evidence="5" key="2">
    <citation type="journal article" date="2021" name="PeerJ">
        <title>Extensive microbial diversity within the chicken gut microbiome revealed by metagenomics and culture.</title>
        <authorList>
            <person name="Gilroy R."/>
            <person name="Ravi A."/>
            <person name="Getino M."/>
            <person name="Pursley I."/>
            <person name="Horton D.L."/>
            <person name="Alikhan N.F."/>
            <person name="Baker D."/>
            <person name="Gharbi K."/>
            <person name="Hall N."/>
            <person name="Watson M."/>
            <person name="Adriaenssens E.M."/>
            <person name="Foster-Nyarko E."/>
            <person name="Jarju S."/>
            <person name="Secka A."/>
            <person name="Antonio M."/>
            <person name="Oren A."/>
            <person name="Chaudhuri R.R."/>
            <person name="La Ragione R."/>
            <person name="Hildebrand F."/>
            <person name="Pallen M.J."/>
        </authorList>
    </citation>
    <scope>NUCLEOTIDE SEQUENCE</scope>
    <source>
        <strain evidence="5">CHK195-26880</strain>
    </source>
</reference>
<dbReference type="InterPro" id="IPR054831">
    <property type="entry name" value="UPF0122_fam_protein"/>
</dbReference>
<feature type="coiled-coil region" evidence="4">
    <location>
        <begin position="47"/>
        <end position="74"/>
    </location>
</feature>
<dbReference type="AlphaFoldDB" id="A0A9D1GD30"/>
<evidence type="ECO:0000256" key="3">
    <source>
        <dbReference type="HAMAP-Rule" id="MF_00245"/>
    </source>
</evidence>
<dbReference type="NCBIfam" id="NF045758">
    <property type="entry name" value="YlxM"/>
    <property type="match status" value="1"/>
</dbReference>
<evidence type="ECO:0000313" key="5">
    <source>
        <dbReference type="EMBL" id="HIT37954.1"/>
    </source>
</evidence>
<accession>A0A9D1GD30</accession>
<dbReference type="PANTHER" id="PTHR40083">
    <property type="entry name" value="UPF0122 PROTEIN CBO2450/CLC_2298"/>
    <property type="match status" value="1"/>
</dbReference>
<dbReference type="InterPro" id="IPR036388">
    <property type="entry name" value="WH-like_DNA-bd_sf"/>
</dbReference>
<dbReference type="InterPro" id="IPR007394">
    <property type="entry name" value="UPF0122"/>
</dbReference>
<organism evidence="5 6">
    <name type="scientific">Candidatus Onthousia faecipullorum</name>
    <dbReference type="NCBI Taxonomy" id="2840887"/>
    <lineage>
        <taxon>Bacteria</taxon>
        <taxon>Bacillati</taxon>
        <taxon>Bacillota</taxon>
        <taxon>Bacilli</taxon>
        <taxon>Candidatus Onthousia</taxon>
    </lineage>
</organism>